<comment type="caution">
    <text evidence="2">The sequence shown here is derived from an EMBL/GenBank/DDBJ whole genome shotgun (WGS) entry which is preliminary data.</text>
</comment>
<sequence>MAKDESAARAAADTAILKDARERAGAAAERRARPRFSAAFSS</sequence>
<accession>A0AAW9CRS5</accession>
<name>A0AAW9CRS5_BURTH</name>
<feature type="region of interest" description="Disordered" evidence="1">
    <location>
        <begin position="20"/>
        <end position="42"/>
    </location>
</feature>
<dbReference type="AlphaFoldDB" id="A0AAW9CRS5"/>
<organism evidence="2 3">
    <name type="scientific">Burkholderia thailandensis</name>
    <dbReference type="NCBI Taxonomy" id="57975"/>
    <lineage>
        <taxon>Bacteria</taxon>
        <taxon>Pseudomonadati</taxon>
        <taxon>Pseudomonadota</taxon>
        <taxon>Betaproteobacteria</taxon>
        <taxon>Burkholderiales</taxon>
        <taxon>Burkholderiaceae</taxon>
        <taxon>Burkholderia</taxon>
        <taxon>pseudomallei group</taxon>
    </lineage>
</organism>
<reference evidence="2" key="1">
    <citation type="submission" date="2018-08" db="EMBL/GenBank/DDBJ databases">
        <title>Identification of Burkholderia cepacia strains that express a Burkholderia pseudomallei-like capsular polysaccharide.</title>
        <authorList>
            <person name="Burtnick M.N."/>
            <person name="Vongsouvath M."/>
            <person name="Newton P."/>
            <person name="Wuthiekanun V."/>
            <person name="Limmathurotsakul D."/>
            <person name="Brett P.J."/>
            <person name="Chantratita N."/>
            <person name="Dance D.A."/>
        </authorList>
    </citation>
    <scope>NUCLEOTIDE SEQUENCE</scope>
    <source>
        <strain evidence="2">SBXCC001</strain>
    </source>
</reference>
<evidence type="ECO:0000313" key="2">
    <source>
        <dbReference type="EMBL" id="MDW9252331.1"/>
    </source>
</evidence>
<evidence type="ECO:0000313" key="3">
    <source>
        <dbReference type="Proteomes" id="UP001272137"/>
    </source>
</evidence>
<dbReference type="Proteomes" id="UP001272137">
    <property type="component" value="Unassembled WGS sequence"/>
</dbReference>
<dbReference type="EMBL" id="QXCT01000001">
    <property type="protein sequence ID" value="MDW9252331.1"/>
    <property type="molecule type" value="Genomic_DNA"/>
</dbReference>
<proteinExistence type="predicted"/>
<evidence type="ECO:0000256" key="1">
    <source>
        <dbReference type="SAM" id="MobiDB-lite"/>
    </source>
</evidence>
<protein>
    <submittedName>
        <fullName evidence="2">Uncharacterized protein</fullName>
    </submittedName>
</protein>
<gene>
    <name evidence="2" type="ORF">C7S16_4671</name>
</gene>
<feature type="compositionally biased region" description="Basic and acidic residues" evidence="1">
    <location>
        <begin position="20"/>
        <end position="31"/>
    </location>
</feature>